<dbReference type="EMBL" id="ML996690">
    <property type="protein sequence ID" value="KAF2402682.1"/>
    <property type="molecule type" value="Genomic_DNA"/>
</dbReference>
<protein>
    <submittedName>
        <fullName evidence="1">Uncharacterized protein</fullName>
    </submittedName>
</protein>
<sequence>MCRAVELHCTSCASKYEHLLYCCQWGEACSKQSRMRVDMTIALLDTIPFTTRHCGCVKLPSPAEKANAVVKLALESPGIVVLERRDSGYSSISPQSELVMMDEAELGRLDWPCRARLWIGAPDRPCAVHDLGTPERQNQIPDIVFDALDAHAAASRGASYEVMEGFGCMPFDGGDMYQEGEYRSVDSMMPNGWTSPEAKVEHCGVDDIMFDREMLIEVLMWIQEDEYCRVDGIMLDEGMSFEVEVEHCDLDDIMLAREILVEMEIEERCFGAIDRFLNGIVEQDFAIDATD</sequence>
<gene>
    <name evidence="1" type="ORF">EJ06DRAFT_519723</name>
</gene>
<dbReference type="AlphaFoldDB" id="A0A6G1I344"/>
<organism evidence="1 2">
    <name type="scientific">Trichodelitschia bisporula</name>
    <dbReference type="NCBI Taxonomy" id="703511"/>
    <lineage>
        <taxon>Eukaryota</taxon>
        <taxon>Fungi</taxon>
        <taxon>Dikarya</taxon>
        <taxon>Ascomycota</taxon>
        <taxon>Pezizomycotina</taxon>
        <taxon>Dothideomycetes</taxon>
        <taxon>Dothideomycetes incertae sedis</taxon>
        <taxon>Phaeotrichales</taxon>
        <taxon>Phaeotrichaceae</taxon>
        <taxon>Trichodelitschia</taxon>
    </lineage>
</organism>
<keyword evidence="2" id="KW-1185">Reference proteome</keyword>
<name>A0A6G1I344_9PEZI</name>
<dbReference type="Proteomes" id="UP000799640">
    <property type="component" value="Unassembled WGS sequence"/>
</dbReference>
<evidence type="ECO:0000313" key="1">
    <source>
        <dbReference type="EMBL" id="KAF2402682.1"/>
    </source>
</evidence>
<accession>A0A6G1I344</accession>
<proteinExistence type="predicted"/>
<evidence type="ECO:0000313" key="2">
    <source>
        <dbReference type="Proteomes" id="UP000799640"/>
    </source>
</evidence>
<reference evidence="1" key="1">
    <citation type="journal article" date="2020" name="Stud. Mycol.">
        <title>101 Dothideomycetes genomes: a test case for predicting lifestyles and emergence of pathogens.</title>
        <authorList>
            <person name="Haridas S."/>
            <person name="Albert R."/>
            <person name="Binder M."/>
            <person name="Bloem J."/>
            <person name="Labutti K."/>
            <person name="Salamov A."/>
            <person name="Andreopoulos B."/>
            <person name="Baker S."/>
            <person name="Barry K."/>
            <person name="Bills G."/>
            <person name="Bluhm B."/>
            <person name="Cannon C."/>
            <person name="Castanera R."/>
            <person name="Culley D."/>
            <person name="Daum C."/>
            <person name="Ezra D."/>
            <person name="Gonzalez J."/>
            <person name="Henrissat B."/>
            <person name="Kuo A."/>
            <person name="Liang C."/>
            <person name="Lipzen A."/>
            <person name="Lutzoni F."/>
            <person name="Magnuson J."/>
            <person name="Mondo S."/>
            <person name="Nolan M."/>
            <person name="Ohm R."/>
            <person name="Pangilinan J."/>
            <person name="Park H.-J."/>
            <person name="Ramirez L."/>
            <person name="Alfaro M."/>
            <person name="Sun H."/>
            <person name="Tritt A."/>
            <person name="Yoshinaga Y."/>
            <person name="Zwiers L.-H."/>
            <person name="Turgeon B."/>
            <person name="Goodwin S."/>
            <person name="Spatafora J."/>
            <person name="Crous P."/>
            <person name="Grigoriev I."/>
        </authorList>
    </citation>
    <scope>NUCLEOTIDE SEQUENCE</scope>
    <source>
        <strain evidence="1">CBS 262.69</strain>
    </source>
</reference>